<proteinExistence type="predicted"/>
<evidence type="ECO:0008006" key="3">
    <source>
        <dbReference type="Google" id="ProtNLM"/>
    </source>
</evidence>
<dbReference type="Proteomes" id="UP000261003">
    <property type="component" value="Unassembled WGS sequence"/>
</dbReference>
<protein>
    <recommendedName>
        <fullName evidence="3">Guanylate cyclase domain-containing protein</fullName>
    </recommendedName>
</protein>
<evidence type="ECO:0000313" key="2">
    <source>
        <dbReference type="Proteomes" id="UP000261003"/>
    </source>
</evidence>
<comment type="caution">
    <text evidence="1">The sequence shown here is derived from an EMBL/GenBank/DDBJ whole genome shotgun (WGS) entry which is preliminary data.</text>
</comment>
<evidence type="ECO:0000313" key="1">
    <source>
        <dbReference type="EMBL" id="RGM40912.1"/>
    </source>
</evidence>
<accession>A0A3E4WFG0</accession>
<reference evidence="1 2" key="1">
    <citation type="submission" date="2018-08" db="EMBL/GenBank/DDBJ databases">
        <title>A genome reference for cultivated species of the human gut microbiota.</title>
        <authorList>
            <person name="Zou Y."/>
            <person name="Xue W."/>
            <person name="Luo G."/>
        </authorList>
    </citation>
    <scope>NUCLEOTIDE SEQUENCE [LARGE SCALE GENOMIC DNA]</scope>
    <source>
        <strain evidence="1 2">OM08-13BH</strain>
    </source>
</reference>
<dbReference type="RefSeq" id="WP_117720466.1">
    <property type="nucleotide sequence ID" value="NZ_QSTG01000038.1"/>
</dbReference>
<dbReference type="EMBL" id="QSTG01000038">
    <property type="protein sequence ID" value="RGM40912.1"/>
    <property type="molecule type" value="Genomic_DNA"/>
</dbReference>
<name>A0A3E4WFG0_PHOVU</name>
<dbReference type="AlphaFoldDB" id="A0A3E4WFG0"/>
<organism evidence="1 2">
    <name type="scientific">Phocaeicola vulgatus</name>
    <name type="common">Bacteroides vulgatus</name>
    <dbReference type="NCBI Taxonomy" id="821"/>
    <lineage>
        <taxon>Bacteria</taxon>
        <taxon>Pseudomonadati</taxon>
        <taxon>Bacteroidota</taxon>
        <taxon>Bacteroidia</taxon>
        <taxon>Bacteroidales</taxon>
        <taxon>Bacteroidaceae</taxon>
        <taxon>Phocaeicola</taxon>
    </lineage>
</organism>
<sequence>MAIETHEWNENSDHIVLFMDIMGFKDRVTRMGHKELLEKMIEFKEKNDRLKPLLQDKNGELLRMVQFSDSIIIASLDDSKSALNKIVKAGVVLMQNALETGFALKGAIAKGPLTFDSDSGIYFGRSIVDAYLFEEELKFYGVVFHHSVEELIQQYKDNPPIRGKREQKIPVSEYQIHLKSGRSTHYCILYHKLTKVLSEGDYSSTLEKHLKLFSRTVSGSPKIYIDNTLDFIKNANG</sequence>
<gene>
    <name evidence="1" type="ORF">DXC16_18090</name>
</gene>